<evidence type="ECO:0000313" key="1">
    <source>
        <dbReference type="EMBL" id="GIH20708.1"/>
    </source>
</evidence>
<comment type="caution">
    <text evidence="1">The sequence shown here is derived from an EMBL/GenBank/DDBJ whole genome shotgun (WGS) entry which is preliminary data.</text>
</comment>
<dbReference type="RefSeq" id="WP_203924128.1">
    <property type="nucleotide sequence ID" value="NZ_BONZ01000103.1"/>
</dbReference>
<dbReference type="Proteomes" id="UP000642748">
    <property type="component" value="Unassembled WGS sequence"/>
</dbReference>
<sequence>MSFSHVVEALAALDPQPRERRWSSLSYCVIDAVWSISARYDEVVAPLVRRVAERNNDQHPSVAATAPLPPDPLPLQALLDRYPSAATLRADTNRQLTSTRGGIRKTDAALRYAGILIDHDVPDLSAVPRIIGDCRRFDELNKALAAVPGEGSNGVRRGYLWMLAGSDDLSKPDRMILRWLARHGCPANPAEARGILQQAAQELTRRLHRPVTPWMIDHSIWLTRRQP</sequence>
<name>A0A8J3R2Y0_9ACTN</name>
<organism evidence="1 2">
    <name type="scientific">Rugosimonospora africana</name>
    <dbReference type="NCBI Taxonomy" id="556532"/>
    <lineage>
        <taxon>Bacteria</taxon>
        <taxon>Bacillati</taxon>
        <taxon>Actinomycetota</taxon>
        <taxon>Actinomycetes</taxon>
        <taxon>Micromonosporales</taxon>
        <taxon>Micromonosporaceae</taxon>
        <taxon>Rugosimonospora</taxon>
    </lineage>
</organism>
<accession>A0A8J3R2Y0</accession>
<dbReference type="EMBL" id="BONZ01000103">
    <property type="protein sequence ID" value="GIH20708.1"/>
    <property type="molecule type" value="Genomic_DNA"/>
</dbReference>
<gene>
    <name evidence="1" type="ORF">Raf01_88800</name>
</gene>
<dbReference type="AlphaFoldDB" id="A0A8J3R2Y0"/>
<reference evidence="1" key="1">
    <citation type="submission" date="2021-01" db="EMBL/GenBank/DDBJ databases">
        <title>Whole genome shotgun sequence of Rugosimonospora africana NBRC 104875.</title>
        <authorList>
            <person name="Komaki H."/>
            <person name="Tamura T."/>
        </authorList>
    </citation>
    <scope>NUCLEOTIDE SEQUENCE</scope>
    <source>
        <strain evidence="1">NBRC 104875</strain>
    </source>
</reference>
<protein>
    <submittedName>
        <fullName evidence="1">Uncharacterized protein</fullName>
    </submittedName>
</protein>
<keyword evidence="2" id="KW-1185">Reference proteome</keyword>
<proteinExistence type="predicted"/>
<evidence type="ECO:0000313" key="2">
    <source>
        <dbReference type="Proteomes" id="UP000642748"/>
    </source>
</evidence>